<feature type="region of interest" description="Disordered" evidence="5">
    <location>
        <begin position="72"/>
        <end position="96"/>
    </location>
</feature>
<dbReference type="Gene3D" id="3.10.450.40">
    <property type="match status" value="1"/>
</dbReference>
<dbReference type="OrthoDB" id="409625at2759"/>
<keyword evidence="7" id="KW-1185">Reference proteome</keyword>
<dbReference type="GO" id="GO:0009507">
    <property type="term" value="C:chloroplast"/>
    <property type="evidence" value="ECO:0000318"/>
    <property type="project" value="GO_Central"/>
</dbReference>
<dbReference type="Pfam" id="PF11523">
    <property type="entry name" value="DUF3223"/>
    <property type="match status" value="1"/>
</dbReference>
<comment type="caution">
    <text evidence="6">The sequence shown here is derived from an EMBL/GenBank/DDBJ whole genome shotgun (WGS) entry which is preliminary data.</text>
</comment>
<dbReference type="STRING" id="29655.A0A0K9NYG3"/>
<keyword evidence="6" id="KW-0240">DNA-directed RNA polymerase</keyword>
<dbReference type="EMBL" id="LFYR01001430">
    <property type="protein sequence ID" value="KMZ61733.1"/>
    <property type="molecule type" value="Genomic_DNA"/>
</dbReference>
<keyword evidence="2" id="KW-0150">Chloroplast</keyword>
<dbReference type="GO" id="GO:0000428">
    <property type="term" value="C:DNA-directed RNA polymerase complex"/>
    <property type="evidence" value="ECO:0007669"/>
    <property type="project" value="UniProtKB-KW"/>
</dbReference>
<accession>A0A0K9NYG3</accession>
<evidence type="ECO:0000256" key="4">
    <source>
        <dbReference type="ARBA" id="ARBA00022946"/>
    </source>
</evidence>
<evidence type="ECO:0000256" key="1">
    <source>
        <dbReference type="ARBA" id="ARBA00004229"/>
    </source>
</evidence>
<comment type="subcellular location">
    <subcellularLocation>
        <location evidence="1">Plastid</location>
        <location evidence="1">Chloroplast</location>
    </subcellularLocation>
</comment>
<keyword evidence="3" id="KW-0934">Plastid</keyword>
<keyword evidence="6" id="KW-0804">Transcription</keyword>
<dbReference type="PANTHER" id="PTHR33415">
    <property type="entry name" value="PROTEIN EMBRYO DEFECTIVE 514"/>
    <property type="match status" value="1"/>
</dbReference>
<evidence type="ECO:0000256" key="2">
    <source>
        <dbReference type="ARBA" id="ARBA00022528"/>
    </source>
</evidence>
<name>A0A0K9NYG3_ZOSMR</name>
<protein>
    <submittedName>
        <fullName evidence="6">DNA-directed RNA polymerase</fullName>
    </submittedName>
</protein>
<keyword evidence="4" id="KW-0809">Transit peptide</keyword>
<sequence>MFSSPSTSTFSPHSLLRNTYLLSLHSSLSFVPQFPLSPPRILVLRASSAFHGSGLDNEDPYVLRRPVVSPSPLPNYDFDADESGNEGGEEEENHGFQIKSGPIQKMSRNERWRDPEWVDWEDQILEETVPLVGFVRTILHSGKYESGDRLDPEHERALAERLLAYHPEYEKKIGCGIDFITIGYHPDFEASRCLFIVRKDGELVDFSYWKCIKSFIRQKYPIYADSFILRHFRRQKKLY</sequence>
<proteinExistence type="predicted"/>
<dbReference type="Proteomes" id="UP000036987">
    <property type="component" value="Unassembled WGS sequence"/>
</dbReference>
<evidence type="ECO:0000256" key="5">
    <source>
        <dbReference type="SAM" id="MobiDB-lite"/>
    </source>
</evidence>
<organism evidence="6 7">
    <name type="scientific">Zostera marina</name>
    <name type="common">Eelgrass</name>
    <dbReference type="NCBI Taxonomy" id="29655"/>
    <lineage>
        <taxon>Eukaryota</taxon>
        <taxon>Viridiplantae</taxon>
        <taxon>Streptophyta</taxon>
        <taxon>Embryophyta</taxon>
        <taxon>Tracheophyta</taxon>
        <taxon>Spermatophyta</taxon>
        <taxon>Magnoliopsida</taxon>
        <taxon>Liliopsida</taxon>
        <taxon>Zosteraceae</taxon>
        <taxon>Zostera</taxon>
    </lineage>
</organism>
<dbReference type="GO" id="GO:1901259">
    <property type="term" value="P:chloroplast rRNA processing"/>
    <property type="evidence" value="ECO:0000318"/>
    <property type="project" value="GO_Central"/>
</dbReference>
<gene>
    <name evidence="6" type="ORF">ZOSMA_4G00170</name>
</gene>
<feature type="compositionally biased region" description="Acidic residues" evidence="5">
    <location>
        <begin position="78"/>
        <end position="92"/>
    </location>
</feature>
<dbReference type="InterPro" id="IPR044673">
    <property type="entry name" value="DCL-like"/>
</dbReference>
<dbReference type="GO" id="GO:0009658">
    <property type="term" value="P:chloroplast organization"/>
    <property type="evidence" value="ECO:0000318"/>
    <property type="project" value="GO_Central"/>
</dbReference>
<dbReference type="PANTHER" id="PTHR33415:SF15">
    <property type="entry name" value="PROTEIN DCL HOMOLOG, CHLOROPLASTIC"/>
    <property type="match status" value="1"/>
</dbReference>
<dbReference type="AlphaFoldDB" id="A0A0K9NYG3"/>
<evidence type="ECO:0000256" key="3">
    <source>
        <dbReference type="ARBA" id="ARBA00022640"/>
    </source>
</evidence>
<evidence type="ECO:0000313" key="7">
    <source>
        <dbReference type="Proteomes" id="UP000036987"/>
    </source>
</evidence>
<evidence type="ECO:0000313" key="6">
    <source>
        <dbReference type="EMBL" id="KMZ61733.1"/>
    </source>
</evidence>
<dbReference type="FunFam" id="3.10.450.40:FF:000008">
    <property type="entry name" value="Protein DCL, chloroplastic"/>
    <property type="match status" value="1"/>
</dbReference>
<reference evidence="7" key="1">
    <citation type="journal article" date="2016" name="Nature">
        <title>The genome of the seagrass Zostera marina reveals angiosperm adaptation to the sea.</title>
        <authorList>
            <person name="Olsen J.L."/>
            <person name="Rouze P."/>
            <person name="Verhelst B."/>
            <person name="Lin Y.-C."/>
            <person name="Bayer T."/>
            <person name="Collen J."/>
            <person name="Dattolo E."/>
            <person name="De Paoli E."/>
            <person name="Dittami S."/>
            <person name="Maumus F."/>
            <person name="Michel G."/>
            <person name="Kersting A."/>
            <person name="Lauritano C."/>
            <person name="Lohaus R."/>
            <person name="Toepel M."/>
            <person name="Tonon T."/>
            <person name="Vanneste K."/>
            <person name="Amirebrahimi M."/>
            <person name="Brakel J."/>
            <person name="Bostroem C."/>
            <person name="Chovatia M."/>
            <person name="Grimwood J."/>
            <person name="Jenkins J.W."/>
            <person name="Jueterbock A."/>
            <person name="Mraz A."/>
            <person name="Stam W.T."/>
            <person name="Tice H."/>
            <person name="Bornberg-Bauer E."/>
            <person name="Green P.J."/>
            <person name="Pearson G.A."/>
            <person name="Procaccini G."/>
            <person name="Duarte C.M."/>
            <person name="Schmutz J."/>
            <person name="Reusch T.B.H."/>
            <person name="Van de Peer Y."/>
        </authorList>
    </citation>
    <scope>NUCLEOTIDE SEQUENCE [LARGE SCALE GENOMIC DNA]</scope>
    <source>
        <strain evidence="7">cv. Finnish</strain>
    </source>
</reference>